<organism evidence="2 3">
    <name type="scientific">Paracoccus albicereus</name>
    <dbReference type="NCBI Taxonomy" id="2922394"/>
    <lineage>
        <taxon>Bacteria</taxon>
        <taxon>Pseudomonadati</taxon>
        <taxon>Pseudomonadota</taxon>
        <taxon>Alphaproteobacteria</taxon>
        <taxon>Rhodobacterales</taxon>
        <taxon>Paracoccaceae</taxon>
        <taxon>Paracoccus</taxon>
    </lineage>
</organism>
<dbReference type="PANTHER" id="PTHR43685">
    <property type="entry name" value="GLYCOSYLTRANSFERASE"/>
    <property type="match status" value="1"/>
</dbReference>
<gene>
    <name evidence="2" type="ORF">MLD63_06870</name>
</gene>
<name>A0ABT1MPB7_9RHOB</name>
<keyword evidence="2" id="KW-0808">Transferase</keyword>
<sequence length="861" mass="95802">MELDDPRAAMPEHAFRLDHALVDTTWYLQRYPDVAASGLEPATHYRRYGYRIGRDPRPDISSEFLRDVFALPKRREPMEALATGRYSLRPERVFPAASRLAERGRPALAARLSQRYLSGEMASVAHMFAANAMVSPDLDASSAATGVLTSPSTREAWCTRVNMWLDGHGLSPITLIDEVGRVPLTYCLVPAQPVQLVGAGPLVSVILTCRNEADAALAAGRSILNQSWANLELLVVDDASTDDTVKRFAALAATDSRMRLWRNSTAIGPSASRNIAVTQTCGSYITVHNAQDWAHPERIAHQVKFMRDGGDVACMLMPLDVDTQGRFWNPEELYDTSEKALSLRRRGIPMIQASAFHQSLGFWDSVAQGGDEELIARLRHLTDELPVLRIPLLLRHTAERPSVLDDAVDGDENPSLEAYRSAFAAYHRTLNPETARLDFPAQRRFGVPDELVTQIDRVVAAVQDHISSGMRLTRDIDVDVAIVTNLRFPGGNASSTLDELRVFRQRGLRCALIHCPVDLPVIRSTSERYRSHEDITVEWSRIRRLTARCLIVRHPRVVVSTMFQRIVKRLSAEHAFVVVNNSRLRATGSLVYNIDDFSRIVRQLPVDHLQICPISTALRTEIEDHSRASGVPLPLSGLDWTPTLNPDDYKLDVKPRMVAPISIGRHGRDGDEKWHEDAAALAQIYSDQPGVRVSILGGAEVARKRLRGLPANWTVHEFGEIEPKEYLAGLDVFVYFPRSTLVEGFGRTIGEAMMAGVPCIVSNTLERNFGPLAFYSSPAAVHTMIAAMARDDDARQAFLRDVQQVAIARFSSDAIVRRFAETGLFESVTHDAERQLLPKSLVWREMIIRTAESEAADGDAS</sequence>
<dbReference type="InterPro" id="IPR029044">
    <property type="entry name" value="Nucleotide-diphossugar_trans"/>
</dbReference>
<keyword evidence="3" id="KW-1185">Reference proteome</keyword>
<dbReference type="Pfam" id="PF13692">
    <property type="entry name" value="Glyco_trans_1_4"/>
    <property type="match status" value="1"/>
</dbReference>
<dbReference type="Gene3D" id="3.90.550.10">
    <property type="entry name" value="Spore Coat Polysaccharide Biosynthesis Protein SpsA, Chain A"/>
    <property type="match status" value="1"/>
</dbReference>
<protein>
    <submittedName>
        <fullName evidence="2">Glycosyltransferase</fullName>
        <ecNumber evidence="2">2.4.-.-</ecNumber>
    </submittedName>
</protein>
<dbReference type="PANTHER" id="PTHR43685:SF2">
    <property type="entry name" value="GLYCOSYLTRANSFERASE 2-LIKE DOMAIN-CONTAINING PROTEIN"/>
    <property type="match status" value="1"/>
</dbReference>
<dbReference type="Proteomes" id="UP001203945">
    <property type="component" value="Unassembled WGS sequence"/>
</dbReference>
<dbReference type="EC" id="2.4.-.-" evidence="2"/>
<keyword evidence="2" id="KW-0328">Glycosyltransferase</keyword>
<evidence type="ECO:0000313" key="2">
    <source>
        <dbReference type="EMBL" id="MCQ0970140.1"/>
    </source>
</evidence>
<evidence type="ECO:0000259" key="1">
    <source>
        <dbReference type="Pfam" id="PF00535"/>
    </source>
</evidence>
<dbReference type="EMBL" id="JAKZEU010000002">
    <property type="protein sequence ID" value="MCQ0970140.1"/>
    <property type="molecule type" value="Genomic_DNA"/>
</dbReference>
<dbReference type="GO" id="GO:0016757">
    <property type="term" value="F:glycosyltransferase activity"/>
    <property type="evidence" value="ECO:0007669"/>
    <property type="project" value="UniProtKB-KW"/>
</dbReference>
<comment type="caution">
    <text evidence="2">The sequence shown here is derived from an EMBL/GenBank/DDBJ whole genome shotgun (WGS) entry which is preliminary data.</text>
</comment>
<accession>A0ABT1MPB7</accession>
<reference evidence="2 3" key="1">
    <citation type="submission" date="2022-03" db="EMBL/GenBank/DDBJ databases">
        <authorList>
            <person name="He Y."/>
        </authorList>
    </citation>
    <scope>NUCLEOTIDE SEQUENCE [LARGE SCALE GENOMIC DNA]</scope>
    <source>
        <strain evidence="2 3">TK19116</strain>
    </source>
</reference>
<dbReference type="InterPro" id="IPR001173">
    <property type="entry name" value="Glyco_trans_2-like"/>
</dbReference>
<dbReference type="SUPFAM" id="SSF53756">
    <property type="entry name" value="UDP-Glycosyltransferase/glycogen phosphorylase"/>
    <property type="match status" value="1"/>
</dbReference>
<dbReference type="RefSeq" id="WP_255329132.1">
    <property type="nucleotide sequence ID" value="NZ_JAKZEU010000002.1"/>
</dbReference>
<evidence type="ECO:0000313" key="3">
    <source>
        <dbReference type="Proteomes" id="UP001203945"/>
    </source>
</evidence>
<feature type="domain" description="Glycosyltransferase 2-like" evidence="1">
    <location>
        <begin position="204"/>
        <end position="332"/>
    </location>
</feature>
<dbReference type="CDD" id="cd00761">
    <property type="entry name" value="Glyco_tranf_GTA_type"/>
    <property type="match status" value="1"/>
</dbReference>
<dbReference type="SUPFAM" id="SSF53448">
    <property type="entry name" value="Nucleotide-diphospho-sugar transferases"/>
    <property type="match status" value="1"/>
</dbReference>
<proteinExistence type="predicted"/>
<dbReference type="Pfam" id="PF00535">
    <property type="entry name" value="Glycos_transf_2"/>
    <property type="match status" value="1"/>
</dbReference>
<dbReference type="Gene3D" id="3.40.50.2000">
    <property type="entry name" value="Glycogen Phosphorylase B"/>
    <property type="match status" value="1"/>
</dbReference>
<dbReference type="InterPro" id="IPR050834">
    <property type="entry name" value="Glycosyltransf_2"/>
</dbReference>